<dbReference type="InterPro" id="IPR007484">
    <property type="entry name" value="Peptidase_M28"/>
</dbReference>
<keyword evidence="4" id="KW-1185">Reference proteome</keyword>
<dbReference type="Gene3D" id="3.50.30.30">
    <property type="match status" value="1"/>
</dbReference>
<name>A0A5C4JA13_9ACTN</name>
<dbReference type="OrthoDB" id="345880at2"/>
<dbReference type="GO" id="GO:0006508">
    <property type="term" value="P:proteolysis"/>
    <property type="evidence" value="ECO:0007669"/>
    <property type="project" value="InterPro"/>
</dbReference>
<dbReference type="Proteomes" id="UP000309174">
    <property type="component" value="Unassembled WGS sequence"/>
</dbReference>
<dbReference type="Pfam" id="PF04389">
    <property type="entry name" value="Peptidase_M28"/>
    <property type="match status" value="1"/>
</dbReference>
<dbReference type="GO" id="GO:0008235">
    <property type="term" value="F:metalloexopeptidase activity"/>
    <property type="evidence" value="ECO:0007669"/>
    <property type="project" value="InterPro"/>
</dbReference>
<dbReference type="SUPFAM" id="SSF52025">
    <property type="entry name" value="PA domain"/>
    <property type="match status" value="1"/>
</dbReference>
<sequence length="552" mass="57534">MRSWAGIGKARVWNWCDGRAAVGGRCAAGEDRCWSALSPSAGVHVRKLLIGAAVAVPLAVLPAALMPAGSPASGAAPARPDLAGLVTAKDVEAHLKAFQEIADYNGGHRASGGAGYDVSVRYVAGRLRKAGLTPKIQKFAYPYWRERSRPVLARTAPSKASYRLGKDFVTFAYSGSGDVTARVIAVDVPSRGEGTSGCESSDFKGFKRGSIALVQRGACTFAAKAANARAAGASAVVIYDKPGEQGLLNGTVGKPSGVLVVGTSRTVGVALAKAVRKGGLTLRVRTDTVHGKRRSSNLIADTGHGRADNVVLLGAHLDSVPAGAGINDNATGASALLAIAAKIKHLGKAGLRNRVRFAWWGAEEEGLRGSTHYVKALSRTDREKIAVALNFDMLGSRNGTRGVYDGDHSTRAGTRAPAGSGAVEKMFRDYFKGRRLPTTEHVFSGRSDYGPFIEAGIPSGGMATGADGVKTAAEAKAFGGRAGKVYDPCYHAKCDGLKNVNRKLLDTNTDGIAHVTQHLARTTVAVNGGARLTVGSVPASEAPAWQGPYRLR</sequence>
<dbReference type="InterPro" id="IPR045175">
    <property type="entry name" value="M28_fam"/>
</dbReference>
<dbReference type="Pfam" id="PF02225">
    <property type="entry name" value="PA"/>
    <property type="match status" value="1"/>
</dbReference>
<organism evidence="3 4">
    <name type="scientific">Actinomadura soli</name>
    <dbReference type="NCBI Taxonomy" id="2508997"/>
    <lineage>
        <taxon>Bacteria</taxon>
        <taxon>Bacillati</taxon>
        <taxon>Actinomycetota</taxon>
        <taxon>Actinomycetes</taxon>
        <taxon>Streptosporangiales</taxon>
        <taxon>Thermomonosporaceae</taxon>
        <taxon>Actinomadura</taxon>
    </lineage>
</organism>
<proteinExistence type="predicted"/>
<feature type="domain" description="Peptidase M28" evidence="2">
    <location>
        <begin position="297"/>
        <end position="515"/>
    </location>
</feature>
<evidence type="ECO:0000259" key="1">
    <source>
        <dbReference type="Pfam" id="PF02225"/>
    </source>
</evidence>
<gene>
    <name evidence="3" type="ORF">ETD83_19045</name>
</gene>
<protein>
    <submittedName>
        <fullName evidence="3">M28 family peptidase</fullName>
    </submittedName>
</protein>
<evidence type="ECO:0000259" key="2">
    <source>
        <dbReference type="Pfam" id="PF04389"/>
    </source>
</evidence>
<dbReference type="InterPro" id="IPR003137">
    <property type="entry name" value="PA_domain"/>
</dbReference>
<dbReference type="PANTHER" id="PTHR12147:SF26">
    <property type="entry name" value="PEPTIDASE M28 DOMAIN-CONTAINING PROTEIN"/>
    <property type="match status" value="1"/>
</dbReference>
<dbReference type="EMBL" id="VCKW01000092">
    <property type="protein sequence ID" value="TMQ98479.1"/>
    <property type="molecule type" value="Genomic_DNA"/>
</dbReference>
<dbReference type="Gene3D" id="3.40.630.10">
    <property type="entry name" value="Zn peptidases"/>
    <property type="match status" value="1"/>
</dbReference>
<reference evidence="3 4" key="1">
    <citation type="submission" date="2019-05" db="EMBL/GenBank/DDBJ databases">
        <title>Draft genome sequence of Actinomadura sp. 14C53.</title>
        <authorList>
            <person name="Saricaoglu S."/>
            <person name="Isik K."/>
        </authorList>
    </citation>
    <scope>NUCLEOTIDE SEQUENCE [LARGE SCALE GENOMIC DNA]</scope>
    <source>
        <strain evidence="3 4">14C53</strain>
    </source>
</reference>
<evidence type="ECO:0000313" key="3">
    <source>
        <dbReference type="EMBL" id="TMQ98479.1"/>
    </source>
</evidence>
<dbReference type="InterPro" id="IPR046450">
    <property type="entry name" value="PA_dom_sf"/>
</dbReference>
<dbReference type="PANTHER" id="PTHR12147">
    <property type="entry name" value="METALLOPEPTIDASE M28 FAMILY MEMBER"/>
    <property type="match status" value="1"/>
</dbReference>
<dbReference type="SUPFAM" id="SSF53187">
    <property type="entry name" value="Zn-dependent exopeptidases"/>
    <property type="match status" value="1"/>
</dbReference>
<feature type="domain" description="PA" evidence="1">
    <location>
        <begin position="180"/>
        <end position="271"/>
    </location>
</feature>
<comment type="caution">
    <text evidence="3">The sequence shown here is derived from an EMBL/GenBank/DDBJ whole genome shotgun (WGS) entry which is preliminary data.</text>
</comment>
<dbReference type="AlphaFoldDB" id="A0A5C4JA13"/>
<evidence type="ECO:0000313" key="4">
    <source>
        <dbReference type="Proteomes" id="UP000309174"/>
    </source>
</evidence>
<accession>A0A5C4JA13</accession>